<name>A0A9W6C8M2_9FIRM</name>
<keyword evidence="3" id="KW-1185">Reference proteome</keyword>
<dbReference type="PANTHER" id="PTHR12526">
    <property type="entry name" value="GLYCOSYLTRANSFERASE"/>
    <property type="match status" value="1"/>
</dbReference>
<dbReference type="Pfam" id="PF00534">
    <property type="entry name" value="Glycos_transf_1"/>
    <property type="match status" value="1"/>
</dbReference>
<sequence>MILLDAMKQLKQEPIHLHLYGNGPMESEIKKVIAQNDLQETCIVHGFCSNISQILNQYQILILPFKTESCSYTLLEGMANHVFLIASDCPGNREMIVDQITGALFHCDDSAQLAQSVRYWFSHTPERNAVAENAYNRARQYYSTKQMGDRFIELYQCVLNK</sequence>
<dbReference type="AlphaFoldDB" id="A0A9W6C8M2"/>
<dbReference type="Gene3D" id="3.40.50.2000">
    <property type="entry name" value="Glycogen Phosphorylase B"/>
    <property type="match status" value="2"/>
</dbReference>
<dbReference type="GO" id="GO:0016757">
    <property type="term" value="F:glycosyltransferase activity"/>
    <property type="evidence" value="ECO:0007669"/>
    <property type="project" value="InterPro"/>
</dbReference>
<evidence type="ECO:0000259" key="1">
    <source>
        <dbReference type="Pfam" id="PF00534"/>
    </source>
</evidence>
<dbReference type="SUPFAM" id="SSF53756">
    <property type="entry name" value="UDP-Glycosyltransferase/glycogen phosphorylase"/>
    <property type="match status" value="1"/>
</dbReference>
<feature type="domain" description="Glycosyl transferase family 1" evidence="1">
    <location>
        <begin position="3"/>
        <end position="137"/>
    </location>
</feature>
<comment type="caution">
    <text evidence="2">The sequence shown here is derived from an EMBL/GenBank/DDBJ whole genome shotgun (WGS) entry which is preliminary data.</text>
</comment>
<gene>
    <name evidence="2" type="ORF">Selli1_18290</name>
</gene>
<evidence type="ECO:0000313" key="3">
    <source>
        <dbReference type="Proteomes" id="UP001145145"/>
    </source>
</evidence>
<dbReference type="CDD" id="cd03801">
    <property type="entry name" value="GT4_PimA-like"/>
    <property type="match status" value="1"/>
</dbReference>
<proteinExistence type="predicted"/>
<dbReference type="RefSeq" id="WP_330677546.1">
    <property type="nucleotide sequence ID" value="NZ_BSBO01000017.1"/>
</dbReference>
<protein>
    <recommendedName>
        <fullName evidence="1">Glycosyl transferase family 1 domain-containing protein</fullName>
    </recommendedName>
</protein>
<reference evidence="2 3" key="1">
    <citation type="journal article" date="2023" name="Int. J. Syst. Evol. Microbiol.">
        <title>Sellimonas catena sp. nov., isolated from human faeces.</title>
        <authorList>
            <person name="Hisatomi A."/>
            <person name="Ohkuma M."/>
            <person name="Sakamoto M."/>
        </authorList>
    </citation>
    <scope>NUCLEOTIDE SEQUENCE [LARGE SCALE GENOMIC DNA]</scope>
    <source>
        <strain evidence="2 3">12EGH17</strain>
    </source>
</reference>
<dbReference type="InterPro" id="IPR001296">
    <property type="entry name" value="Glyco_trans_1"/>
</dbReference>
<organism evidence="2 3">
    <name type="scientific">Sellimonas catena</name>
    <dbReference type="NCBI Taxonomy" id="2994035"/>
    <lineage>
        <taxon>Bacteria</taxon>
        <taxon>Bacillati</taxon>
        <taxon>Bacillota</taxon>
        <taxon>Clostridia</taxon>
        <taxon>Lachnospirales</taxon>
        <taxon>Lachnospiraceae</taxon>
        <taxon>Sellimonas</taxon>
    </lineage>
</organism>
<accession>A0A9W6C8M2</accession>
<evidence type="ECO:0000313" key="2">
    <source>
        <dbReference type="EMBL" id="GLG04655.1"/>
    </source>
</evidence>
<dbReference type="Proteomes" id="UP001145145">
    <property type="component" value="Unassembled WGS sequence"/>
</dbReference>
<dbReference type="PANTHER" id="PTHR12526:SF630">
    <property type="entry name" value="GLYCOSYLTRANSFERASE"/>
    <property type="match status" value="1"/>
</dbReference>
<dbReference type="EMBL" id="BSBO01000017">
    <property type="protein sequence ID" value="GLG04655.1"/>
    <property type="molecule type" value="Genomic_DNA"/>
</dbReference>